<keyword evidence="3" id="KW-1185">Reference proteome</keyword>
<accession>A0ABP3MBR5</accession>
<evidence type="ECO:0000256" key="1">
    <source>
        <dbReference type="SAM" id="MobiDB-lite"/>
    </source>
</evidence>
<dbReference type="RefSeq" id="WP_125756237.1">
    <property type="nucleotide sequence ID" value="NZ_BAAABZ010000012.1"/>
</dbReference>
<proteinExistence type="predicted"/>
<protein>
    <recommendedName>
        <fullName evidence="4">Secreted protein</fullName>
    </recommendedName>
</protein>
<feature type="region of interest" description="Disordered" evidence="1">
    <location>
        <begin position="20"/>
        <end position="55"/>
    </location>
</feature>
<gene>
    <name evidence="2" type="ORF">GCM10010390_17140</name>
</gene>
<sequence length="87" mass="9395">METPSWSVAAVVALVAGVSSRQRDRGRVSKAIFATRGEPRGPPPSDPEAGPRLPFPTDQLRVTVLYDEPRAVDRRPRAGGVRSPYGV</sequence>
<evidence type="ECO:0000313" key="3">
    <source>
        <dbReference type="Proteomes" id="UP001501576"/>
    </source>
</evidence>
<name>A0ABP3MBR5_9ACTN</name>
<comment type="caution">
    <text evidence="2">The sequence shown here is derived from an EMBL/GenBank/DDBJ whole genome shotgun (WGS) entry which is preliminary data.</text>
</comment>
<organism evidence="2 3">
    <name type="scientific">Streptomyces mordarskii</name>
    <dbReference type="NCBI Taxonomy" id="1226758"/>
    <lineage>
        <taxon>Bacteria</taxon>
        <taxon>Bacillati</taxon>
        <taxon>Actinomycetota</taxon>
        <taxon>Actinomycetes</taxon>
        <taxon>Kitasatosporales</taxon>
        <taxon>Streptomycetaceae</taxon>
        <taxon>Streptomyces</taxon>
    </lineage>
</organism>
<evidence type="ECO:0008006" key="4">
    <source>
        <dbReference type="Google" id="ProtNLM"/>
    </source>
</evidence>
<dbReference type="Proteomes" id="UP001501576">
    <property type="component" value="Unassembled WGS sequence"/>
</dbReference>
<reference evidence="3" key="1">
    <citation type="journal article" date="2019" name="Int. J. Syst. Evol. Microbiol.">
        <title>The Global Catalogue of Microorganisms (GCM) 10K type strain sequencing project: providing services to taxonomists for standard genome sequencing and annotation.</title>
        <authorList>
            <consortium name="The Broad Institute Genomics Platform"/>
            <consortium name="The Broad Institute Genome Sequencing Center for Infectious Disease"/>
            <person name="Wu L."/>
            <person name="Ma J."/>
        </authorList>
    </citation>
    <scope>NUCLEOTIDE SEQUENCE [LARGE SCALE GENOMIC DNA]</scope>
    <source>
        <strain evidence="3">JCM 5052</strain>
    </source>
</reference>
<evidence type="ECO:0000313" key="2">
    <source>
        <dbReference type="EMBL" id="GAA0515450.1"/>
    </source>
</evidence>
<dbReference type="EMBL" id="BAAABZ010000012">
    <property type="protein sequence ID" value="GAA0515450.1"/>
    <property type="molecule type" value="Genomic_DNA"/>
</dbReference>